<dbReference type="SUPFAM" id="SSF63570">
    <property type="entry name" value="PABC (PABP) domain"/>
    <property type="match status" value="1"/>
</dbReference>
<sequence>MSSIVAIDPDQSASSGLTNEVAGRLAFFDRDEQNNDTASAQPTPNKEKVCNEKKLESSGDEGDDDSDVVNRKLNQFLSELKNCGETEKKSRVGNALYQEIYRMQPELAGKLTGMFLEATEDLDRLSFLIFSPGALQLHLSQALSVLNSAQPSPSDTEVVSPSSEKKTEARTPSSPSEREMTGLKRNHPRGGASQYPYNGKKARISPFFAEIVDDTGKRTRVPCKYDVTNKMYVPTGGRDVIPGGKVGTRDKTAEDLQALPLGEIDETKLRARQKQIDIGKNTEGYKRLMDQGFSGRQLQDIIGLPYITEEGVLELTLICGKRRYDGYLRMWKRKLYEFAGLQKIDFKSFPPISADFSPHPQPKSNNRKQANPVRNAPSSRSWAMRVATS</sequence>
<reference evidence="4" key="3">
    <citation type="submission" date="2016-03" db="UniProtKB">
        <authorList>
            <consortium name="EnsemblProtists"/>
        </authorList>
    </citation>
    <scope>IDENTIFICATION</scope>
</reference>
<reference evidence="3 5" key="1">
    <citation type="journal article" date="2012" name="Nature">
        <title>Algal genomes reveal evolutionary mosaicism and the fate of nucleomorphs.</title>
        <authorList>
            <consortium name="DOE Joint Genome Institute"/>
            <person name="Curtis B.A."/>
            <person name="Tanifuji G."/>
            <person name="Burki F."/>
            <person name="Gruber A."/>
            <person name="Irimia M."/>
            <person name="Maruyama S."/>
            <person name="Arias M.C."/>
            <person name="Ball S.G."/>
            <person name="Gile G.H."/>
            <person name="Hirakawa Y."/>
            <person name="Hopkins J.F."/>
            <person name="Kuo A."/>
            <person name="Rensing S.A."/>
            <person name="Schmutz J."/>
            <person name="Symeonidi A."/>
            <person name="Elias M."/>
            <person name="Eveleigh R.J."/>
            <person name="Herman E.K."/>
            <person name="Klute M.J."/>
            <person name="Nakayama T."/>
            <person name="Obornik M."/>
            <person name="Reyes-Prieto A."/>
            <person name="Armbrust E.V."/>
            <person name="Aves S.J."/>
            <person name="Beiko R.G."/>
            <person name="Coutinho P."/>
            <person name="Dacks J.B."/>
            <person name="Durnford D.G."/>
            <person name="Fast N.M."/>
            <person name="Green B.R."/>
            <person name="Grisdale C.J."/>
            <person name="Hempel F."/>
            <person name="Henrissat B."/>
            <person name="Hoppner M.P."/>
            <person name="Ishida K."/>
            <person name="Kim E."/>
            <person name="Koreny L."/>
            <person name="Kroth P.G."/>
            <person name="Liu Y."/>
            <person name="Malik S.B."/>
            <person name="Maier U.G."/>
            <person name="McRose D."/>
            <person name="Mock T."/>
            <person name="Neilson J.A."/>
            <person name="Onodera N.T."/>
            <person name="Poole A.M."/>
            <person name="Pritham E.J."/>
            <person name="Richards T.A."/>
            <person name="Rocap G."/>
            <person name="Roy S.W."/>
            <person name="Sarai C."/>
            <person name="Schaack S."/>
            <person name="Shirato S."/>
            <person name="Slamovits C.H."/>
            <person name="Spencer D.F."/>
            <person name="Suzuki S."/>
            <person name="Worden A.Z."/>
            <person name="Zauner S."/>
            <person name="Barry K."/>
            <person name="Bell C."/>
            <person name="Bharti A.K."/>
            <person name="Crow J.A."/>
            <person name="Grimwood J."/>
            <person name="Kramer R."/>
            <person name="Lindquist E."/>
            <person name="Lucas S."/>
            <person name="Salamov A."/>
            <person name="McFadden G.I."/>
            <person name="Lane C.E."/>
            <person name="Keeling P.J."/>
            <person name="Gray M.W."/>
            <person name="Grigoriev I.V."/>
            <person name="Archibald J.M."/>
        </authorList>
    </citation>
    <scope>NUCLEOTIDE SEQUENCE</scope>
    <source>
        <strain evidence="3 5">CCMP2712</strain>
    </source>
</reference>
<dbReference type="RefSeq" id="XP_005832918.1">
    <property type="nucleotide sequence ID" value="XM_005832861.1"/>
</dbReference>
<feature type="compositionally biased region" description="Basic and acidic residues" evidence="1">
    <location>
        <begin position="45"/>
        <end position="57"/>
    </location>
</feature>
<dbReference type="EnsemblProtists" id="EKX45938">
    <property type="protein sequence ID" value="EKX45938"/>
    <property type="gene ID" value="GUITHDRAFT_108389"/>
</dbReference>
<dbReference type="EMBL" id="JH992997">
    <property type="protein sequence ID" value="EKX45938.1"/>
    <property type="molecule type" value="Genomic_DNA"/>
</dbReference>
<dbReference type="InterPro" id="IPR036053">
    <property type="entry name" value="PABP-dom"/>
</dbReference>
<dbReference type="Gene3D" id="1.10.1900.10">
    <property type="entry name" value="c-terminal domain of poly(a) binding protein"/>
    <property type="match status" value="1"/>
</dbReference>
<feature type="region of interest" description="Disordered" evidence="1">
    <location>
        <begin position="148"/>
        <end position="198"/>
    </location>
</feature>
<feature type="compositionally biased region" description="Polar residues" evidence="1">
    <location>
        <begin position="35"/>
        <end position="44"/>
    </location>
</feature>
<feature type="compositionally biased region" description="Polar residues" evidence="1">
    <location>
        <begin position="376"/>
        <end position="389"/>
    </location>
</feature>
<evidence type="ECO:0000259" key="2">
    <source>
        <dbReference type="PROSITE" id="PS51309"/>
    </source>
</evidence>
<protein>
    <recommendedName>
        <fullName evidence="2">PABC domain-containing protein</fullName>
    </recommendedName>
</protein>
<dbReference type="GO" id="GO:0003723">
    <property type="term" value="F:RNA binding"/>
    <property type="evidence" value="ECO:0007669"/>
    <property type="project" value="InterPro"/>
</dbReference>
<dbReference type="InterPro" id="IPR029344">
    <property type="entry name" value="SLBP_RNA_bind"/>
</dbReference>
<feature type="region of interest" description="Disordered" evidence="1">
    <location>
        <begin position="27"/>
        <end position="66"/>
    </location>
</feature>
<dbReference type="SMART" id="SM00517">
    <property type="entry name" value="PolyA"/>
    <property type="match status" value="1"/>
</dbReference>
<evidence type="ECO:0000256" key="1">
    <source>
        <dbReference type="SAM" id="MobiDB-lite"/>
    </source>
</evidence>
<gene>
    <name evidence="3" type="ORF">GUITHDRAFT_108389</name>
</gene>
<dbReference type="KEGG" id="gtt:GUITHDRAFT_108389"/>
<dbReference type="AlphaFoldDB" id="L1JBM7"/>
<dbReference type="HOGENOM" id="CLU_710688_0_0_1"/>
<dbReference type="OrthoDB" id="265795at2759"/>
<dbReference type="InterPro" id="IPR038294">
    <property type="entry name" value="SLBP_RNA_bind_sf"/>
</dbReference>
<evidence type="ECO:0000313" key="5">
    <source>
        <dbReference type="Proteomes" id="UP000011087"/>
    </source>
</evidence>
<feature type="region of interest" description="Disordered" evidence="1">
    <location>
        <begin position="352"/>
        <end position="389"/>
    </location>
</feature>
<dbReference type="InterPro" id="IPR002004">
    <property type="entry name" value="PABP_HYD_C"/>
</dbReference>
<keyword evidence="5" id="KW-1185">Reference proteome</keyword>
<name>L1JBM7_GUITC</name>
<feature type="domain" description="PABC" evidence="2">
    <location>
        <begin position="72"/>
        <end position="151"/>
    </location>
</feature>
<feature type="compositionally biased region" description="Polar residues" evidence="1">
    <location>
        <begin position="148"/>
        <end position="162"/>
    </location>
</feature>
<dbReference type="Pfam" id="PF00658">
    <property type="entry name" value="MLLE"/>
    <property type="match status" value="1"/>
</dbReference>
<accession>L1JBM7</accession>
<dbReference type="Proteomes" id="UP000011087">
    <property type="component" value="Unassembled WGS sequence"/>
</dbReference>
<proteinExistence type="predicted"/>
<dbReference type="Pfam" id="PF15247">
    <property type="entry name" value="SLBP_RNA_bind"/>
    <property type="match status" value="1"/>
</dbReference>
<evidence type="ECO:0000313" key="4">
    <source>
        <dbReference type="EnsemblProtists" id="EKX45938"/>
    </source>
</evidence>
<organism evidence="3">
    <name type="scientific">Guillardia theta (strain CCMP2712)</name>
    <name type="common">Cryptophyte</name>
    <dbReference type="NCBI Taxonomy" id="905079"/>
    <lineage>
        <taxon>Eukaryota</taxon>
        <taxon>Cryptophyceae</taxon>
        <taxon>Pyrenomonadales</taxon>
        <taxon>Geminigeraceae</taxon>
        <taxon>Guillardia</taxon>
    </lineage>
</organism>
<evidence type="ECO:0000313" key="3">
    <source>
        <dbReference type="EMBL" id="EKX45938.1"/>
    </source>
</evidence>
<dbReference type="PROSITE" id="PS51309">
    <property type="entry name" value="PABC"/>
    <property type="match status" value="1"/>
</dbReference>
<dbReference type="GeneID" id="17302478"/>
<dbReference type="PaxDb" id="55529-EKX45938"/>
<dbReference type="Gene3D" id="1.10.8.1120">
    <property type="entry name" value="Histone RNA hairpin-binding protein RNA-binding domain"/>
    <property type="match status" value="1"/>
</dbReference>
<reference evidence="5" key="2">
    <citation type="submission" date="2012-11" db="EMBL/GenBank/DDBJ databases">
        <authorList>
            <person name="Kuo A."/>
            <person name="Curtis B.A."/>
            <person name="Tanifuji G."/>
            <person name="Burki F."/>
            <person name="Gruber A."/>
            <person name="Irimia M."/>
            <person name="Maruyama S."/>
            <person name="Arias M.C."/>
            <person name="Ball S.G."/>
            <person name="Gile G.H."/>
            <person name="Hirakawa Y."/>
            <person name="Hopkins J.F."/>
            <person name="Rensing S.A."/>
            <person name="Schmutz J."/>
            <person name="Symeonidi A."/>
            <person name="Elias M."/>
            <person name="Eveleigh R.J."/>
            <person name="Herman E.K."/>
            <person name="Klute M.J."/>
            <person name="Nakayama T."/>
            <person name="Obornik M."/>
            <person name="Reyes-Prieto A."/>
            <person name="Armbrust E.V."/>
            <person name="Aves S.J."/>
            <person name="Beiko R.G."/>
            <person name="Coutinho P."/>
            <person name="Dacks J.B."/>
            <person name="Durnford D.G."/>
            <person name="Fast N.M."/>
            <person name="Green B.R."/>
            <person name="Grisdale C."/>
            <person name="Hempe F."/>
            <person name="Henrissat B."/>
            <person name="Hoppner M.P."/>
            <person name="Ishida K.-I."/>
            <person name="Kim E."/>
            <person name="Koreny L."/>
            <person name="Kroth P.G."/>
            <person name="Liu Y."/>
            <person name="Malik S.-B."/>
            <person name="Maier U.G."/>
            <person name="McRose D."/>
            <person name="Mock T."/>
            <person name="Neilson J.A."/>
            <person name="Onodera N.T."/>
            <person name="Poole A.M."/>
            <person name="Pritham E.J."/>
            <person name="Richards T.A."/>
            <person name="Rocap G."/>
            <person name="Roy S.W."/>
            <person name="Sarai C."/>
            <person name="Schaack S."/>
            <person name="Shirato S."/>
            <person name="Slamovits C.H."/>
            <person name="Spencer D.F."/>
            <person name="Suzuki S."/>
            <person name="Worden A.Z."/>
            <person name="Zauner S."/>
            <person name="Barry K."/>
            <person name="Bell C."/>
            <person name="Bharti A.K."/>
            <person name="Crow J.A."/>
            <person name="Grimwood J."/>
            <person name="Kramer R."/>
            <person name="Lindquist E."/>
            <person name="Lucas S."/>
            <person name="Salamov A."/>
            <person name="McFadden G.I."/>
            <person name="Lane C.E."/>
            <person name="Keeling P.J."/>
            <person name="Gray M.W."/>
            <person name="Grigoriev I.V."/>
            <person name="Archibald J.M."/>
        </authorList>
    </citation>
    <scope>NUCLEOTIDE SEQUENCE</scope>
    <source>
        <strain evidence="5">CCMP2712</strain>
    </source>
</reference>